<dbReference type="Pfam" id="PF16360">
    <property type="entry name" value="GTP-bdg_M"/>
    <property type="match status" value="1"/>
</dbReference>
<dbReference type="PANTHER" id="PTHR10229:SF0">
    <property type="entry name" value="GTP-BINDING PROTEIN 6-RELATED"/>
    <property type="match status" value="1"/>
</dbReference>
<organism evidence="10 11">
    <name type="scientific">Roseiflexus castenholzii (strain DSM 13941 / HLO8)</name>
    <dbReference type="NCBI Taxonomy" id="383372"/>
    <lineage>
        <taxon>Bacteria</taxon>
        <taxon>Bacillati</taxon>
        <taxon>Chloroflexota</taxon>
        <taxon>Chloroflexia</taxon>
        <taxon>Chloroflexales</taxon>
        <taxon>Roseiflexineae</taxon>
        <taxon>Roseiflexaceae</taxon>
        <taxon>Roseiflexus</taxon>
    </lineage>
</organism>
<dbReference type="STRING" id="383372.Rcas_3144"/>
<dbReference type="InterPro" id="IPR030394">
    <property type="entry name" value="G_HFLX_dom"/>
</dbReference>
<keyword evidence="11" id="KW-1185">Reference proteome</keyword>
<evidence type="ECO:0000259" key="9">
    <source>
        <dbReference type="PROSITE" id="PS51705"/>
    </source>
</evidence>
<evidence type="ECO:0000313" key="11">
    <source>
        <dbReference type="Proteomes" id="UP000000263"/>
    </source>
</evidence>
<feature type="binding site" evidence="8">
    <location>
        <position position="238"/>
    </location>
    <ligand>
        <name>Mg(2+)</name>
        <dbReference type="ChEBI" id="CHEBI:18420"/>
    </ligand>
</feature>
<dbReference type="Pfam" id="PF13167">
    <property type="entry name" value="GTP-bdg_N"/>
    <property type="match status" value="1"/>
</dbReference>
<comment type="cofactor">
    <cofactor evidence="8">
        <name>Mg(2+)</name>
        <dbReference type="ChEBI" id="CHEBI:18420"/>
    </cofactor>
</comment>
<dbReference type="PIRSF" id="PIRSF006809">
    <property type="entry name" value="GTP-binding_hflX_prd"/>
    <property type="match status" value="1"/>
</dbReference>
<reference evidence="10 11" key="1">
    <citation type="submission" date="2007-08" db="EMBL/GenBank/DDBJ databases">
        <title>Complete sequence of Roseiflexus castenholzii DSM 13941.</title>
        <authorList>
            <consortium name="US DOE Joint Genome Institute"/>
            <person name="Copeland A."/>
            <person name="Lucas S."/>
            <person name="Lapidus A."/>
            <person name="Barry K."/>
            <person name="Glavina del Rio T."/>
            <person name="Dalin E."/>
            <person name="Tice H."/>
            <person name="Pitluck S."/>
            <person name="Thompson L.S."/>
            <person name="Brettin T."/>
            <person name="Bruce D."/>
            <person name="Detter J.C."/>
            <person name="Han C."/>
            <person name="Tapia R."/>
            <person name="Schmutz J."/>
            <person name="Larimer F."/>
            <person name="Land M."/>
            <person name="Hauser L."/>
            <person name="Kyrpides N."/>
            <person name="Mikhailova N."/>
            <person name="Bryant D.A."/>
            <person name="Hanada S."/>
            <person name="Tsukatani Y."/>
            <person name="Richardson P."/>
        </authorList>
    </citation>
    <scope>NUCLEOTIDE SEQUENCE [LARGE SCALE GENOMIC DNA]</scope>
    <source>
        <strain evidence="11">DSM 13941 / HLO8</strain>
    </source>
</reference>
<dbReference type="KEGG" id="rca:Rcas_3144"/>
<comment type="subcellular location">
    <subcellularLocation>
        <location evidence="6">Cytoplasm</location>
    </subcellularLocation>
    <text evidence="6">May associate with membranes.</text>
</comment>
<dbReference type="InterPro" id="IPR005225">
    <property type="entry name" value="Small_GTP-bd"/>
</dbReference>
<dbReference type="HOGENOM" id="CLU_019597_1_0_0"/>
<dbReference type="InterPro" id="IPR006073">
    <property type="entry name" value="GTP-bd"/>
</dbReference>
<dbReference type="GO" id="GO:0043022">
    <property type="term" value="F:ribosome binding"/>
    <property type="evidence" value="ECO:0007669"/>
    <property type="project" value="TreeGrafter"/>
</dbReference>
<evidence type="ECO:0000256" key="8">
    <source>
        <dbReference type="PIRSR" id="PIRSR006809-2"/>
    </source>
</evidence>
<keyword evidence="3 6" id="KW-0547">Nucleotide-binding</keyword>
<dbReference type="PANTHER" id="PTHR10229">
    <property type="entry name" value="GTP-BINDING PROTEIN HFLX"/>
    <property type="match status" value="1"/>
</dbReference>
<dbReference type="AlphaFoldDB" id="A7NNQ4"/>
<comment type="function">
    <text evidence="6">GTPase that associates with the 50S ribosomal subunit and may have a role during protein synthesis or ribosome biogenesis.</text>
</comment>
<evidence type="ECO:0000256" key="6">
    <source>
        <dbReference type="HAMAP-Rule" id="MF_00900"/>
    </source>
</evidence>
<feature type="binding site" evidence="7">
    <location>
        <begin position="344"/>
        <end position="347"/>
    </location>
    <ligand>
        <name>GTP</name>
        <dbReference type="ChEBI" id="CHEBI:37565"/>
    </ligand>
</feature>
<dbReference type="Pfam" id="PF01926">
    <property type="entry name" value="MMR_HSR1"/>
    <property type="match status" value="1"/>
</dbReference>
<dbReference type="PRINTS" id="PR00326">
    <property type="entry name" value="GTP1OBG"/>
</dbReference>
<dbReference type="NCBIfam" id="TIGR03156">
    <property type="entry name" value="GTP_HflX"/>
    <property type="match status" value="1"/>
</dbReference>
<sequence>MTIRDDQTTPNGGRRLYETRPPRERAFLVGVELTGSRSAWKAEDSLQELALLADTAGLDVVGSTYQRLKQPFPRYFIGPGKIEEIAALRDTLHYDLVVFDDELTPAQARNVEDALQTRVLDRTGLILDIFARHAQTHEGRVQVELAQYRYLLPRLRRQWTHLERQAGGGGASAGGVVGLRGPGETQLEVDRRLIARRIQWLEQQIEEVHRHREVYRERRRQSGIPVVAIVGYTNAGKSTLLNALSGANVRAEDRLFATLDPTTRQVTLPGGQQILLTDTVGFIQKLPTHLVAAFRATLEEIREADVVLHVLDITHPNAAQQTQTVLDTLRDLQVEDRPTLTVLNKVDLMVGINEAEVGSIAETLGMPDDYVAVSARKGWGLDTLLRRIEQTLSERMMPLTALIPYRRNDLVSLWHTRGVIDEERYEAEGTLIAGRLPVDLLRWFEPFSRPVCAA</sequence>
<evidence type="ECO:0000256" key="4">
    <source>
        <dbReference type="ARBA" id="ARBA00022842"/>
    </source>
</evidence>
<dbReference type="GO" id="GO:0005737">
    <property type="term" value="C:cytoplasm"/>
    <property type="evidence" value="ECO:0007669"/>
    <property type="project" value="UniProtKB-SubCell"/>
</dbReference>
<dbReference type="Gene3D" id="3.40.50.300">
    <property type="entry name" value="P-loop containing nucleotide triphosphate hydrolases"/>
    <property type="match status" value="1"/>
</dbReference>
<feature type="domain" description="Hflx-type G" evidence="9">
    <location>
        <begin position="225"/>
        <end position="396"/>
    </location>
</feature>
<dbReference type="OrthoDB" id="9812272at2"/>
<dbReference type="NCBIfam" id="TIGR00231">
    <property type="entry name" value="small_GTP"/>
    <property type="match status" value="1"/>
</dbReference>
<dbReference type="SUPFAM" id="SSF52540">
    <property type="entry name" value="P-loop containing nucleoside triphosphate hydrolases"/>
    <property type="match status" value="1"/>
</dbReference>
<dbReference type="Gene3D" id="3.40.50.11060">
    <property type="entry name" value="GTPase HflX, N-terminal domain"/>
    <property type="match status" value="1"/>
</dbReference>
<dbReference type="Pfam" id="PF19275">
    <property type="entry name" value="HflX_C"/>
    <property type="match status" value="1"/>
</dbReference>
<dbReference type="Proteomes" id="UP000000263">
    <property type="component" value="Chromosome"/>
</dbReference>
<dbReference type="RefSeq" id="WP_012121622.1">
    <property type="nucleotide sequence ID" value="NC_009767.1"/>
</dbReference>
<proteinExistence type="inferred from homology"/>
<dbReference type="InterPro" id="IPR025121">
    <property type="entry name" value="GTPase_HflX_N"/>
</dbReference>
<dbReference type="InterPro" id="IPR016496">
    <property type="entry name" value="GTPase_HflX"/>
</dbReference>
<keyword evidence="5 6" id="KW-0342">GTP-binding</keyword>
<dbReference type="GO" id="GO:0046872">
    <property type="term" value="F:metal ion binding"/>
    <property type="evidence" value="ECO:0007669"/>
    <property type="project" value="UniProtKB-KW"/>
</dbReference>
<feature type="binding site" evidence="8">
    <location>
        <position position="258"/>
    </location>
    <ligand>
        <name>Mg(2+)</name>
        <dbReference type="ChEBI" id="CHEBI:18420"/>
    </ligand>
</feature>
<dbReference type="InterPro" id="IPR042108">
    <property type="entry name" value="GTPase_HflX_N_sf"/>
</dbReference>
<dbReference type="CDD" id="cd01878">
    <property type="entry name" value="HflX"/>
    <property type="match status" value="1"/>
</dbReference>
<dbReference type="eggNOG" id="COG2262">
    <property type="taxonomic scope" value="Bacteria"/>
</dbReference>
<dbReference type="FunFam" id="3.40.50.11060:FF:000001">
    <property type="entry name" value="GTPase HflX"/>
    <property type="match status" value="1"/>
</dbReference>
<dbReference type="Gene3D" id="6.10.250.2860">
    <property type="match status" value="1"/>
</dbReference>
<evidence type="ECO:0000256" key="5">
    <source>
        <dbReference type="ARBA" id="ARBA00023134"/>
    </source>
</evidence>
<feature type="binding site" evidence="7">
    <location>
        <begin position="231"/>
        <end position="238"/>
    </location>
    <ligand>
        <name>GTP</name>
        <dbReference type="ChEBI" id="CHEBI:37565"/>
    </ligand>
</feature>
<protein>
    <recommendedName>
        <fullName evidence="6">GTPase HflX</fullName>
    </recommendedName>
    <alternativeName>
        <fullName evidence="6">GTP-binding protein HflX</fullName>
    </alternativeName>
</protein>
<feature type="binding site" evidence="7">
    <location>
        <begin position="374"/>
        <end position="376"/>
    </location>
    <ligand>
        <name>GTP</name>
        <dbReference type="ChEBI" id="CHEBI:37565"/>
    </ligand>
</feature>
<feature type="binding site" evidence="7">
    <location>
        <begin position="256"/>
        <end position="260"/>
    </location>
    <ligand>
        <name>GTP</name>
        <dbReference type="ChEBI" id="CHEBI:37565"/>
    </ligand>
</feature>
<comment type="similarity">
    <text evidence="6">Belongs to the TRAFAC class OBG-HflX-like GTPase superfamily. HflX GTPase family.</text>
</comment>
<dbReference type="GO" id="GO:0005525">
    <property type="term" value="F:GTP binding"/>
    <property type="evidence" value="ECO:0007669"/>
    <property type="project" value="UniProtKB-UniRule"/>
</dbReference>
<name>A7NNQ4_ROSCS</name>
<evidence type="ECO:0000256" key="1">
    <source>
        <dbReference type="ARBA" id="ARBA00022490"/>
    </source>
</evidence>
<accession>A7NNQ4</accession>
<evidence type="ECO:0000256" key="2">
    <source>
        <dbReference type="ARBA" id="ARBA00022723"/>
    </source>
</evidence>
<dbReference type="InterPro" id="IPR027417">
    <property type="entry name" value="P-loop_NTPase"/>
</dbReference>
<gene>
    <name evidence="6" type="primary">hflX</name>
    <name evidence="10" type="ordered locus">Rcas_3144</name>
</gene>
<dbReference type="HAMAP" id="MF_00900">
    <property type="entry name" value="GTPase_HflX"/>
    <property type="match status" value="1"/>
</dbReference>
<dbReference type="PROSITE" id="PS51705">
    <property type="entry name" value="G_HFLX"/>
    <property type="match status" value="1"/>
</dbReference>
<comment type="subunit">
    <text evidence="6">Monomer. Associates with the 50S ribosomal subunit.</text>
</comment>
<evidence type="ECO:0000256" key="3">
    <source>
        <dbReference type="ARBA" id="ARBA00022741"/>
    </source>
</evidence>
<dbReference type="InterPro" id="IPR032305">
    <property type="entry name" value="GTP-bd_M"/>
</dbReference>
<evidence type="ECO:0000313" key="10">
    <source>
        <dbReference type="EMBL" id="ABU59198.1"/>
    </source>
</evidence>
<feature type="binding site" evidence="7">
    <location>
        <begin position="278"/>
        <end position="281"/>
    </location>
    <ligand>
        <name>GTP</name>
        <dbReference type="ChEBI" id="CHEBI:37565"/>
    </ligand>
</feature>
<keyword evidence="2 8" id="KW-0479">Metal-binding</keyword>
<keyword evidence="1 6" id="KW-0963">Cytoplasm</keyword>
<dbReference type="FunFam" id="3.40.50.300:FF:000173">
    <property type="entry name" value="GTPase HflX"/>
    <property type="match status" value="1"/>
</dbReference>
<dbReference type="EMBL" id="CP000804">
    <property type="protein sequence ID" value="ABU59198.1"/>
    <property type="molecule type" value="Genomic_DNA"/>
</dbReference>
<dbReference type="InterPro" id="IPR045498">
    <property type="entry name" value="HflX_C"/>
</dbReference>
<dbReference type="GO" id="GO:0003924">
    <property type="term" value="F:GTPase activity"/>
    <property type="evidence" value="ECO:0007669"/>
    <property type="project" value="UniProtKB-UniRule"/>
</dbReference>
<keyword evidence="4 8" id="KW-0460">Magnesium</keyword>
<evidence type="ECO:0000256" key="7">
    <source>
        <dbReference type="PIRSR" id="PIRSR006809-1"/>
    </source>
</evidence>